<dbReference type="GO" id="GO:0006508">
    <property type="term" value="P:proteolysis"/>
    <property type="evidence" value="ECO:0007669"/>
    <property type="project" value="InterPro"/>
</dbReference>
<feature type="domain" description="Peptidase S9 prolyl oligopeptidase catalytic" evidence="2">
    <location>
        <begin position="509"/>
        <end position="706"/>
    </location>
</feature>
<keyword evidence="5" id="KW-1185">Reference proteome</keyword>
<gene>
    <name evidence="4" type="ORF">AQJ54_28655</name>
</gene>
<dbReference type="InterPro" id="IPR050278">
    <property type="entry name" value="Serine_Prot_S9B/DPPIV"/>
</dbReference>
<feature type="compositionally biased region" description="Low complexity" evidence="1">
    <location>
        <begin position="204"/>
        <end position="216"/>
    </location>
</feature>
<dbReference type="EMBL" id="LMWV01000023">
    <property type="protein sequence ID" value="KUN62955.1"/>
    <property type="molecule type" value="Genomic_DNA"/>
</dbReference>
<evidence type="ECO:0000259" key="2">
    <source>
        <dbReference type="Pfam" id="PF00326"/>
    </source>
</evidence>
<dbReference type="PANTHER" id="PTHR11731:SF193">
    <property type="entry name" value="DIPEPTIDYL PEPTIDASE 9"/>
    <property type="match status" value="1"/>
</dbReference>
<proteinExistence type="predicted"/>
<name>A0A124HWX2_9ACTN</name>
<feature type="region of interest" description="Disordered" evidence="1">
    <location>
        <begin position="199"/>
        <end position="246"/>
    </location>
</feature>
<evidence type="ECO:0000259" key="3">
    <source>
        <dbReference type="Pfam" id="PF00930"/>
    </source>
</evidence>
<dbReference type="RefSeq" id="WP_062242037.1">
    <property type="nucleotide sequence ID" value="NZ_JBIBHB010000010.1"/>
</dbReference>
<dbReference type="InterPro" id="IPR001375">
    <property type="entry name" value="Peptidase_S9_cat"/>
</dbReference>
<dbReference type="InterPro" id="IPR002469">
    <property type="entry name" value="Peptidase_S9B_N"/>
</dbReference>
<dbReference type="Proteomes" id="UP000054375">
    <property type="component" value="Unassembled WGS sequence"/>
</dbReference>
<reference evidence="4 5" key="1">
    <citation type="submission" date="2015-10" db="EMBL/GenBank/DDBJ databases">
        <title>Draft genome sequence of Streptomyces griseorubiginosus DSM 40469, type strain for the species Streptomyces griseorubiginosus.</title>
        <authorList>
            <person name="Ruckert C."/>
            <person name="Winkler A."/>
            <person name="Kalinowski J."/>
            <person name="Kampfer P."/>
            <person name="Glaeser S."/>
        </authorList>
    </citation>
    <scope>NUCLEOTIDE SEQUENCE [LARGE SCALE GENOMIC DNA]</scope>
    <source>
        <strain evidence="4 5">DSM 40469</strain>
    </source>
</reference>
<dbReference type="InterPro" id="IPR029058">
    <property type="entry name" value="AB_hydrolase_fold"/>
</dbReference>
<dbReference type="Pfam" id="PF00930">
    <property type="entry name" value="DPPIV_N"/>
    <property type="match status" value="1"/>
</dbReference>
<organism evidence="4 5">
    <name type="scientific">Streptomyces griseorubiginosus</name>
    <dbReference type="NCBI Taxonomy" id="67304"/>
    <lineage>
        <taxon>Bacteria</taxon>
        <taxon>Bacillati</taxon>
        <taxon>Actinomycetota</taxon>
        <taxon>Actinomycetes</taxon>
        <taxon>Kitasatosporales</taxon>
        <taxon>Streptomycetaceae</taxon>
        <taxon>Streptomyces</taxon>
    </lineage>
</organism>
<evidence type="ECO:0000313" key="5">
    <source>
        <dbReference type="Proteomes" id="UP000054375"/>
    </source>
</evidence>
<feature type="domain" description="Dipeptidylpeptidase IV N-terminal" evidence="3">
    <location>
        <begin position="101"/>
        <end position="391"/>
    </location>
</feature>
<evidence type="ECO:0000313" key="4">
    <source>
        <dbReference type="EMBL" id="KUN62955.1"/>
    </source>
</evidence>
<dbReference type="SUPFAM" id="SSF82171">
    <property type="entry name" value="DPP6 N-terminal domain-like"/>
    <property type="match status" value="1"/>
</dbReference>
<comment type="caution">
    <text evidence="4">The sequence shown here is derived from an EMBL/GenBank/DDBJ whole genome shotgun (WGS) entry which is preliminary data.</text>
</comment>
<dbReference type="Gene3D" id="3.40.50.1820">
    <property type="entry name" value="alpha/beta hydrolase"/>
    <property type="match status" value="1"/>
</dbReference>
<dbReference type="PANTHER" id="PTHR11731">
    <property type="entry name" value="PROTEASE FAMILY S9B,C DIPEPTIDYL-PEPTIDASE IV-RELATED"/>
    <property type="match status" value="1"/>
</dbReference>
<evidence type="ECO:0000256" key="1">
    <source>
        <dbReference type="SAM" id="MobiDB-lite"/>
    </source>
</evidence>
<sequence>MSLTTLPEQLVRTLRFTRGVPGRFAVGAGGETVLFLRGRTGDDPVTCLWALDVASGRERLLADPVRLLGGGRSERRGRVGGVEAYGADAAAGVVAFALGGGLWTVDSGKGEPRRLPVVGPVSDPRPDPTGRRIAYVSHGTLRVVEADGTGDRSIAQTPTPDVEFGVAPHTTATSLDDARGHWWSPDGHHLLFARTDSRRVQPWPTADPAADPTVDPAGGGDRADGIDSPDLTAPGDPGREVRRTALAGTPNPDVTLWVSRLDSSPLQVSWDRVAYEYVVGAGWDTHGPWALVQSRDQRTVRFLGIDPGDGRTAVLHEQCDACWVHLVPGLPARTASGALLAHHDTSGTRHLTRDGTDVTPKGLQLRAVLGIDGDDVLFTATDEPTETHLWSYGPKSGLRQLSSGAGVHSGVRSGGTLVRITRDAERPGGRAEVLRAGRPAVTVLSYAERPVLDVRAERFVLGPRALHARLHLPSWHRRGSGPLPVLVDSYGGAALQRVTAELDSRVLLAQWFAEQGCAVLTTDGSGTPGRGPGWEREVHGDLFGPVLDDQVSALREAARRCPDLDLGRVAFRGWSFGGALAALAVLRRPDVFRAAVAGAGVTDQRLYHAHWRERFLGHPDLYPQRYEACDLLRDAPGLTRPLLLIHGLADTNVPPVNTLRLSAALKAAGRPHELLILPGVGHQPIGSTVTRQLLERQVDFLRRHLGVEPPRSAF</sequence>
<dbReference type="AlphaFoldDB" id="A0A124HWX2"/>
<dbReference type="SUPFAM" id="SSF53474">
    <property type="entry name" value="alpha/beta-Hydrolases"/>
    <property type="match status" value="1"/>
</dbReference>
<dbReference type="GO" id="GO:0008239">
    <property type="term" value="F:dipeptidyl-peptidase activity"/>
    <property type="evidence" value="ECO:0007669"/>
    <property type="project" value="TreeGrafter"/>
</dbReference>
<dbReference type="Pfam" id="PF00326">
    <property type="entry name" value="Peptidase_S9"/>
    <property type="match status" value="1"/>
</dbReference>
<accession>A0A124HWX2</accession>
<dbReference type="GO" id="GO:0008236">
    <property type="term" value="F:serine-type peptidase activity"/>
    <property type="evidence" value="ECO:0007669"/>
    <property type="project" value="InterPro"/>
</dbReference>
<dbReference type="Gene3D" id="2.140.10.30">
    <property type="entry name" value="Dipeptidylpeptidase IV, N-terminal domain"/>
    <property type="match status" value="1"/>
</dbReference>
<protein>
    <submittedName>
        <fullName evidence="4">Peptidase S9</fullName>
    </submittedName>
</protein>